<accession>A0A1D7TSQ0</accession>
<gene>
    <name evidence="1" type="ORF">BHF65_07120</name>
</gene>
<proteinExistence type="predicted"/>
<reference evidence="1 2" key="1">
    <citation type="submission" date="2016-09" db="EMBL/GenBank/DDBJ databases">
        <title>Complete Genome Sequence of Lactobacillus salivarius Jin.</title>
        <authorList>
            <person name="Jin N."/>
            <person name="Li C."/>
            <person name="Wang M."/>
            <person name="Ren D."/>
            <person name="Di Y."/>
            <person name="Pan R."/>
            <person name="Du S."/>
            <person name="Lu H."/>
            <person name="Li X."/>
            <person name="Tian M."/>
        </authorList>
    </citation>
    <scope>NUCLEOTIDE SEQUENCE [LARGE SCALE GENOMIC DNA]</scope>
    <source>
        <strain evidence="1 2">CICC 23174</strain>
    </source>
</reference>
<organism evidence="1 2">
    <name type="scientific">Ligilactobacillus salivarius</name>
    <dbReference type="NCBI Taxonomy" id="1624"/>
    <lineage>
        <taxon>Bacteria</taxon>
        <taxon>Bacillati</taxon>
        <taxon>Bacillota</taxon>
        <taxon>Bacilli</taxon>
        <taxon>Lactobacillales</taxon>
        <taxon>Lactobacillaceae</taxon>
        <taxon>Ligilactobacillus</taxon>
    </lineage>
</organism>
<name>A0A1D7TSQ0_9LACO</name>
<evidence type="ECO:0000313" key="1">
    <source>
        <dbReference type="EMBL" id="AOO73995.1"/>
    </source>
</evidence>
<protein>
    <submittedName>
        <fullName evidence="1">Uncharacterized protein</fullName>
    </submittedName>
</protein>
<sequence length="100" mass="11666">MNDEESRKMNLINFLYKNGIIEPKPEAIENKKSDSEEVKIFLVNGKTLYFNNVSSTKELYENGRSVLLIKHFDKETSKKRISCFDLNKENIIGYSIDDEL</sequence>
<dbReference type="RefSeq" id="WP_069469345.1">
    <property type="nucleotide sequence ID" value="NZ_CP017107.1"/>
</dbReference>
<dbReference type="AlphaFoldDB" id="A0A1D7TSQ0"/>
<dbReference type="Proteomes" id="UP000094723">
    <property type="component" value="Chromosome"/>
</dbReference>
<dbReference type="EMBL" id="CP017107">
    <property type="protein sequence ID" value="AOO73995.1"/>
    <property type="molecule type" value="Genomic_DNA"/>
</dbReference>
<evidence type="ECO:0000313" key="2">
    <source>
        <dbReference type="Proteomes" id="UP000094723"/>
    </source>
</evidence>